<accession>A0A914PQY3</accession>
<feature type="compositionally biased region" description="Basic and acidic residues" evidence="1">
    <location>
        <begin position="83"/>
        <end position="93"/>
    </location>
</feature>
<feature type="region of interest" description="Disordered" evidence="1">
    <location>
        <begin position="83"/>
        <end position="107"/>
    </location>
</feature>
<name>A0A914PQY3_9BILA</name>
<protein>
    <submittedName>
        <fullName evidence="3">Uncharacterized protein</fullName>
    </submittedName>
</protein>
<keyword evidence="2" id="KW-1185">Reference proteome</keyword>
<dbReference type="AlphaFoldDB" id="A0A914PQY3"/>
<dbReference type="Proteomes" id="UP000887578">
    <property type="component" value="Unplaced"/>
</dbReference>
<sequence>MSAAAKVFVGEAADDQAAAEENVMHFKGAELNGSALGGPHFGGNKGPEFAFGRPDVHRMAEAEVGDELYASPLVKNFNRKVEGKTGHKVHDPGELPPEGSCCRSQYG</sequence>
<evidence type="ECO:0000313" key="3">
    <source>
        <dbReference type="WBParaSite" id="PDA_v2.g21006.t1"/>
    </source>
</evidence>
<proteinExistence type="predicted"/>
<evidence type="ECO:0000256" key="1">
    <source>
        <dbReference type="SAM" id="MobiDB-lite"/>
    </source>
</evidence>
<reference evidence="3" key="1">
    <citation type="submission" date="2022-11" db="UniProtKB">
        <authorList>
            <consortium name="WormBaseParasite"/>
        </authorList>
    </citation>
    <scope>IDENTIFICATION</scope>
</reference>
<evidence type="ECO:0000313" key="2">
    <source>
        <dbReference type="Proteomes" id="UP000887578"/>
    </source>
</evidence>
<organism evidence="2 3">
    <name type="scientific">Panagrolaimus davidi</name>
    <dbReference type="NCBI Taxonomy" id="227884"/>
    <lineage>
        <taxon>Eukaryota</taxon>
        <taxon>Metazoa</taxon>
        <taxon>Ecdysozoa</taxon>
        <taxon>Nematoda</taxon>
        <taxon>Chromadorea</taxon>
        <taxon>Rhabditida</taxon>
        <taxon>Tylenchina</taxon>
        <taxon>Panagrolaimomorpha</taxon>
        <taxon>Panagrolaimoidea</taxon>
        <taxon>Panagrolaimidae</taxon>
        <taxon>Panagrolaimus</taxon>
    </lineage>
</organism>
<dbReference type="WBParaSite" id="PDA_v2.g21006.t1">
    <property type="protein sequence ID" value="PDA_v2.g21006.t1"/>
    <property type="gene ID" value="PDA_v2.g21006"/>
</dbReference>